<dbReference type="FunFam" id="2.60.120.40:FF:000001">
    <property type="entry name" value="Complement C1q B chain"/>
    <property type="match status" value="2"/>
</dbReference>
<dbReference type="RefSeq" id="XP_022370452.1">
    <property type="nucleotide sequence ID" value="XM_022514744.1"/>
</dbReference>
<feature type="compositionally biased region" description="Low complexity" evidence="5">
    <location>
        <begin position="620"/>
        <end position="638"/>
    </location>
</feature>
<keyword evidence="2" id="KW-0964">Secreted</keyword>
<protein>
    <submittedName>
        <fullName evidence="9">Complement C1q subcomponent subunit C</fullName>
    </submittedName>
</protein>
<keyword evidence="3 6" id="KW-0732">Signal</keyword>
<dbReference type="Gene3D" id="2.60.120.40">
    <property type="match status" value="3"/>
</dbReference>
<reference evidence="9" key="1">
    <citation type="submission" date="2025-08" db="UniProtKB">
        <authorList>
            <consortium name="RefSeq"/>
        </authorList>
    </citation>
    <scope>IDENTIFICATION</scope>
    <source>
        <tissue evidence="9">Blood</tissue>
    </source>
</reference>
<dbReference type="InterPro" id="IPR050392">
    <property type="entry name" value="Collagen/C1q_domain"/>
</dbReference>
<feature type="compositionally biased region" description="Basic and acidic residues" evidence="5">
    <location>
        <begin position="41"/>
        <end position="54"/>
    </location>
</feature>
<feature type="region of interest" description="Disordered" evidence="5">
    <location>
        <begin position="340"/>
        <end position="409"/>
    </location>
</feature>
<name>A0A2Y9K9Q6_ENHLU</name>
<feature type="chain" id="PRO_5016105508" evidence="6">
    <location>
        <begin position="23"/>
        <end position="793"/>
    </location>
</feature>
<dbReference type="InterPro" id="IPR008160">
    <property type="entry name" value="Collagen"/>
</dbReference>
<dbReference type="PANTHER" id="PTHR15427">
    <property type="entry name" value="EMILIN ELASTIN MICROFIBRIL INTERFACE-LOCATED PROTEIN ELASTIN MICROFIBRIL INTERFACER"/>
    <property type="match status" value="1"/>
</dbReference>
<dbReference type="InterPro" id="IPR008983">
    <property type="entry name" value="Tumour_necrosis_fac-like_dom"/>
</dbReference>
<dbReference type="KEGG" id="elk:111154821"/>
<dbReference type="OrthoDB" id="8964326at2759"/>
<evidence type="ECO:0000256" key="3">
    <source>
        <dbReference type="ARBA" id="ARBA00022729"/>
    </source>
</evidence>
<proteinExistence type="predicted"/>
<dbReference type="AlphaFoldDB" id="A0A2Y9K9Q6"/>
<feature type="compositionally biased region" description="Low complexity" evidence="5">
    <location>
        <begin position="103"/>
        <end position="122"/>
    </location>
</feature>
<feature type="compositionally biased region" description="Basic and acidic residues" evidence="5">
    <location>
        <begin position="610"/>
        <end position="619"/>
    </location>
</feature>
<gene>
    <name evidence="9" type="primary">LOC111154821</name>
</gene>
<evidence type="ECO:0000313" key="9">
    <source>
        <dbReference type="RefSeq" id="XP_022370452.1"/>
    </source>
</evidence>
<keyword evidence="4" id="KW-0176">Collagen</keyword>
<dbReference type="Pfam" id="PF00386">
    <property type="entry name" value="C1q"/>
    <property type="match status" value="3"/>
</dbReference>
<feature type="signal peptide" evidence="6">
    <location>
        <begin position="1"/>
        <end position="22"/>
    </location>
</feature>
<evidence type="ECO:0000256" key="4">
    <source>
        <dbReference type="ARBA" id="ARBA00023119"/>
    </source>
</evidence>
<dbReference type="GeneID" id="111154821"/>
<dbReference type="STRING" id="391180.A0A2Y9K9Q6"/>
<dbReference type="PROSITE" id="PS50871">
    <property type="entry name" value="C1Q"/>
    <property type="match status" value="3"/>
</dbReference>
<evidence type="ECO:0000313" key="8">
    <source>
        <dbReference type="Proteomes" id="UP000248482"/>
    </source>
</evidence>
<evidence type="ECO:0000256" key="6">
    <source>
        <dbReference type="SAM" id="SignalP"/>
    </source>
</evidence>
<dbReference type="SMART" id="SM00110">
    <property type="entry name" value="C1Q"/>
    <property type="match status" value="3"/>
</dbReference>
<dbReference type="PRINTS" id="PR00007">
    <property type="entry name" value="COMPLEMNTC1Q"/>
</dbReference>
<evidence type="ECO:0000259" key="7">
    <source>
        <dbReference type="PROSITE" id="PS50871"/>
    </source>
</evidence>
<sequence>MEAPWGWLVGCVLAISLASTVTQDVCRAPDGRAGAAGPPGRDGRPGLKGERGEPGKPFPLDPSTSSLGAPGMRTGIQGLKGDPGDPGPSGKPGNMGFPGPSGPLGLPGSPGPKGIKGNPGNIKDQPRPAFSAIRRNPPMGGNVVIFDTIITNQEGPYQNHTGRFLCAVPGYYYFTFQVVSKWDICLSIVSSGRDQFRRSLGFCDTNSKGIFQVVSGGMVLQLQQGDQVWIEKDPVKGRIYQGPEVDKGRRPPSLLWALLDVTTLTQYPPAWENGSRSEDISGTRPESCQPRSFPRMDMGSSSRPHLGLNLLLLLLVLPLGGQASTGCYGIPGMPGLPGAPGKDGYDGLPGPKGEPGIPAIPGTRGPKGQKGEPGTPGFPGKNGPMGTSGIPGVPGVMGPPGEPGEEGRYKQKHQSVFTVTRQTAEYPRPNNLVKFNRVITNPQGDYDTSTGKFTCKVPGLYYFVYHTSQTANLCVHLYRNGTKVTTFCDHMSNSKQVSSGSVLLRLQVGEQVWLAVNDYNGMVGTEGSDSVFSGFLLFPDYGAVMTAPRGYVLVLLLLLSLSGASRAQSSCTGHPAIPGIPGIPGAPGSNGKPGTPGIKGEKGLPGLAGDHGEFGEKGDPGIPGKPGKVGPKGPIGPKGSPGPPGARGPKGESGDYKATQKIAFSATRTINSILRREQPIRFDHVITNENRNYEPRSGKFTCNVPGIYYFAYHASSRGNLCVNLMRGRERMEKVVTFCDYAQNTFQVTTGGVVLKLSNGENVFLQATDKNALLGLEGANSIFSGFLLFPDAEV</sequence>
<keyword evidence="8" id="KW-1185">Reference proteome</keyword>
<organism evidence="8 9">
    <name type="scientific">Enhydra lutris kenyoni</name>
    <name type="common">northern sea otter</name>
    <dbReference type="NCBI Taxonomy" id="391180"/>
    <lineage>
        <taxon>Eukaryota</taxon>
        <taxon>Metazoa</taxon>
        <taxon>Chordata</taxon>
        <taxon>Craniata</taxon>
        <taxon>Vertebrata</taxon>
        <taxon>Euteleostomi</taxon>
        <taxon>Mammalia</taxon>
        <taxon>Eutheria</taxon>
        <taxon>Laurasiatheria</taxon>
        <taxon>Carnivora</taxon>
        <taxon>Caniformia</taxon>
        <taxon>Musteloidea</taxon>
        <taxon>Mustelidae</taxon>
        <taxon>Lutrinae</taxon>
        <taxon>Enhydra</taxon>
    </lineage>
</organism>
<dbReference type="GO" id="GO:0005576">
    <property type="term" value="C:extracellular region"/>
    <property type="evidence" value="ECO:0007669"/>
    <property type="project" value="UniProtKB-SubCell"/>
</dbReference>
<evidence type="ECO:0000256" key="1">
    <source>
        <dbReference type="ARBA" id="ARBA00004613"/>
    </source>
</evidence>
<feature type="domain" description="C1q" evidence="7">
    <location>
        <begin position="657"/>
        <end position="793"/>
    </location>
</feature>
<dbReference type="PANTHER" id="PTHR15427:SF29">
    <property type="entry name" value="COMPLEMENT C1Q SUBCOMPONENT SUBUNIT C"/>
    <property type="match status" value="1"/>
</dbReference>
<evidence type="ECO:0000256" key="2">
    <source>
        <dbReference type="ARBA" id="ARBA00022525"/>
    </source>
</evidence>
<feature type="region of interest" description="Disordered" evidence="5">
    <location>
        <begin position="271"/>
        <end position="301"/>
    </location>
</feature>
<feature type="domain" description="C1q" evidence="7">
    <location>
        <begin position="410"/>
        <end position="543"/>
    </location>
</feature>
<dbReference type="GO" id="GO:0005581">
    <property type="term" value="C:collagen trimer"/>
    <property type="evidence" value="ECO:0007669"/>
    <property type="project" value="UniProtKB-KW"/>
</dbReference>
<dbReference type="Proteomes" id="UP000248482">
    <property type="component" value="Unplaced"/>
</dbReference>
<feature type="domain" description="C1q" evidence="7">
    <location>
        <begin position="123"/>
        <end position="261"/>
    </location>
</feature>
<dbReference type="SUPFAM" id="SSF49842">
    <property type="entry name" value="TNF-like"/>
    <property type="match status" value="3"/>
</dbReference>
<evidence type="ECO:0000256" key="5">
    <source>
        <dbReference type="SAM" id="MobiDB-lite"/>
    </source>
</evidence>
<feature type="region of interest" description="Disordered" evidence="5">
    <location>
        <begin position="29"/>
        <end position="136"/>
    </location>
</feature>
<feature type="region of interest" description="Disordered" evidence="5">
    <location>
        <begin position="575"/>
        <end position="656"/>
    </location>
</feature>
<dbReference type="InterPro" id="IPR001073">
    <property type="entry name" value="C1q_dom"/>
</dbReference>
<accession>A0A2Y9K9Q6</accession>
<comment type="subcellular location">
    <subcellularLocation>
        <location evidence="1">Secreted</location>
    </subcellularLocation>
</comment>
<dbReference type="Pfam" id="PF01391">
    <property type="entry name" value="Collagen"/>
    <property type="match status" value="3"/>
</dbReference>